<feature type="domain" description="Serine acetyltransferase N-terminal" evidence="10">
    <location>
        <begin position="4"/>
        <end position="38"/>
    </location>
</feature>
<dbReference type="NCBIfam" id="NF041874">
    <property type="entry name" value="EPS_EpsC"/>
    <property type="match status" value="1"/>
</dbReference>
<evidence type="ECO:0000256" key="2">
    <source>
        <dbReference type="ARBA" id="ARBA00007274"/>
    </source>
</evidence>
<evidence type="ECO:0000256" key="3">
    <source>
        <dbReference type="ARBA" id="ARBA00013266"/>
    </source>
</evidence>
<keyword evidence="12" id="KW-1185">Reference proteome</keyword>
<dbReference type="Gene3D" id="2.160.10.10">
    <property type="entry name" value="Hexapeptide repeat proteins"/>
    <property type="match status" value="1"/>
</dbReference>
<gene>
    <name evidence="11" type="ORF">C882_2889</name>
</gene>
<evidence type="ECO:0000256" key="9">
    <source>
        <dbReference type="SAM" id="MobiDB-lite"/>
    </source>
</evidence>
<protein>
    <recommendedName>
        <fullName evidence="4">Serine acetyltransferase</fullName>
        <ecNumber evidence="3">2.3.1.30</ecNumber>
    </recommendedName>
</protein>
<dbReference type="InterPro" id="IPR005881">
    <property type="entry name" value="Ser_O-AcTrfase"/>
</dbReference>
<proteinExistence type="inferred from homology"/>
<accession>K9HBM1</accession>
<evidence type="ECO:0000256" key="7">
    <source>
        <dbReference type="ARBA" id="ARBA00023315"/>
    </source>
</evidence>
<keyword evidence="6 11" id="KW-0808">Transferase</keyword>
<dbReference type="EC" id="2.3.1.30" evidence="3"/>
<feature type="compositionally biased region" description="Basic and acidic residues" evidence="9">
    <location>
        <begin position="252"/>
        <end position="261"/>
    </location>
</feature>
<evidence type="ECO:0000256" key="5">
    <source>
        <dbReference type="ARBA" id="ARBA00022605"/>
    </source>
</evidence>
<dbReference type="InterPro" id="IPR045304">
    <property type="entry name" value="LbH_SAT"/>
</dbReference>
<evidence type="ECO:0000256" key="4">
    <source>
        <dbReference type="ARBA" id="ARBA00018522"/>
    </source>
</evidence>
<dbReference type="Pfam" id="PF06426">
    <property type="entry name" value="SATase_N"/>
    <property type="match status" value="1"/>
</dbReference>
<dbReference type="AlphaFoldDB" id="K9HBM1"/>
<dbReference type="Proteomes" id="UP000009881">
    <property type="component" value="Unassembled WGS sequence"/>
</dbReference>
<dbReference type="SUPFAM" id="SSF51161">
    <property type="entry name" value="Trimeric LpxA-like enzymes"/>
    <property type="match status" value="1"/>
</dbReference>
<evidence type="ECO:0000256" key="6">
    <source>
        <dbReference type="ARBA" id="ARBA00022679"/>
    </source>
</evidence>
<evidence type="ECO:0000256" key="8">
    <source>
        <dbReference type="ARBA" id="ARBA00049486"/>
    </source>
</evidence>
<dbReference type="FunFam" id="2.160.10.10:FF:000007">
    <property type="entry name" value="Serine acetyltransferase"/>
    <property type="match status" value="1"/>
</dbReference>
<dbReference type="UniPathway" id="UPA00136">
    <property type="reaction ID" value="UER00199"/>
</dbReference>
<dbReference type="PANTHER" id="PTHR42811">
    <property type="entry name" value="SERINE ACETYLTRANSFERASE"/>
    <property type="match status" value="1"/>
</dbReference>
<dbReference type="PATRIC" id="fig|1238182.3.peg.4440"/>
<keyword evidence="5" id="KW-0028">Amino-acid biosynthesis</keyword>
<dbReference type="InterPro" id="IPR001451">
    <property type="entry name" value="Hexapep"/>
</dbReference>
<dbReference type="STRING" id="1238182.C882_2889"/>
<comment type="catalytic activity">
    <reaction evidence="8">
        <text>L-serine + acetyl-CoA = O-acetyl-L-serine + CoA</text>
        <dbReference type="Rhea" id="RHEA:24560"/>
        <dbReference type="ChEBI" id="CHEBI:33384"/>
        <dbReference type="ChEBI" id="CHEBI:57287"/>
        <dbReference type="ChEBI" id="CHEBI:57288"/>
        <dbReference type="ChEBI" id="CHEBI:58340"/>
        <dbReference type="EC" id="2.3.1.30"/>
    </reaction>
</comment>
<dbReference type="InterPro" id="IPR011004">
    <property type="entry name" value="Trimer_LpxA-like_sf"/>
</dbReference>
<evidence type="ECO:0000313" key="11">
    <source>
        <dbReference type="EMBL" id="EKV26121.1"/>
    </source>
</evidence>
<comment type="pathway">
    <text evidence="1">Amino-acid biosynthesis; L-cysteine biosynthesis; L-cysteine from L-serine: step 1/2.</text>
</comment>
<feature type="region of interest" description="Disordered" evidence="9">
    <location>
        <begin position="216"/>
        <end position="291"/>
    </location>
</feature>
<evidence type="ECO:0000256" key="1">
    <source>
        <dbReference type="ARBA" id="ARBA00004876"/>
    </source>
</evidence>
<dbReference type="CDD" id="cd03354">
    <property type="entry name" value="LbH_SAT"/>
    <property type="match status" value="1"/>
</dbReference>
<dbReference type="InterPro" id="IPR042122">
    <property type="entry name" value="Ser_AcTrfase_N_sf"/>
</dbReference>
<sequence length="291" mass="30713">MKMFARLKEDMDAILARDPAARSRLEVFLCYPGFHAIATHRASHWLWGKGFRLTARFFSHLAKVFTGVEIHPGATIGRRVFIDHATGVVIGETAEVGDDVTLYQGVTLGGTSLHKGKRHPTLGDGVIVGSGAQILGPHTVGEGARIGANAVVLDEVPPGVTVVGIPARMVMRKPKGIEEDFCAYGVPTEHLPDPVVRTMDALRGQISALMDRVETLEKEREASPGAVPGAAPGRGQRLPHVVSGSGDAATGAEEREPRTGVEDASVPGSDAASPVGERDEDERRAASGGQA</sequence>
<dbReference type="Gene3D" id="1.10.3130.10">
    <property type="entry name" value="serine acetyltransferase, domain 1"/>
    <property type="match status" value="1"/>
</dbReference>
<organism evidence="11 12">
    <name type="scientific">Caenispirillum salinarum AK4</name>
    <dbReference type="NCBI Taxonomy" id="1238182"/>
    <lineage>
        <taxon>Bacteria</taxon>
        <taxon>Pseudomonadati</taxon>
        <taxon>Pseudomonadota</taxon>
        <taxon>Alphaproteobacteria</taxon>
        <taxon>Rhodospirillales</taxon>
        <taxon>Novispirillaceae</taxon>
        <taxon>Caenispirillum</taxon>
    </lineage>
</organism>
<comment type="similarity">
    <text evidence="2">Belongs to the transferase hexapeptide repeat family.</text>
</comment>
<dbReference type="EMBL" id="ANHY01000037">
    <property type="protein sequence ID" value="EKV26121.1"/>
    <property type="molecule type" value="Genomic_DNA"/>
</dbReference>
<evidence type="ECO:0000313" key="12">
    <source>
        <dbReference type="Proteomes" id="UP000009881"/>
    </source>
</evidence>
<keyword evidence="7" id="KW-0012">Acyltransferase</keyword>
<dbReference type="GO" id="GO:0006535">
    <property type="term" value="P:cysteine biosynthetic process from serine"/>
    <property type="evidence" value="ECO:0007669"/>
    <property type="project" value="InterPro"/>
</dbReference>
<reference evidence="11 12" key="1">
    <citation type="journal article" date="2013" name="Genome Announc.">
        <title>Draft Genome Sequence of an Alphaproteobacterium, Caenispirillum salinarum AK4(T), Isolated from a Solar Saltern.</title>
        <authorList>
            <person name="Khatri I."/>
            <person name="Singh A."/>
            <person name="Korpole S."/>
            <person name="Pinnaka A.K."/>
            <person name="Subramanian S."/>
        </authorList>
    </citation>
    <scope>NUCLEOTIDE SEQUENCE [LARGE SCALE GENOMIC DNA]</scope>
    <source>
        <strain evidence="11 12">AK4</strain>
    </source>
</reference>
<dbReference type="GO" id="GO:0009001">
    <property type="term" value="F:serine O-acetyltransferase activity"/>
    <property type="evidence" value="ECO:0007669"/>
    <property type="project" value="UniProtKB-EC"/>
</dbReference>
<dbReference type="Pfam" id="PF00132">
    <property type="entry name" value="Hexapep"/>
    <property type="match status" value="1"/>
</dbReference>
<dbReference type="GO" id="GO:0005737">
    <property type="term" value="C:cytoplasm"/>
    <property type="evidence" value="ECO:0007669"/>
    <property type="project" value="InterPro"/>
</dbReference>
<dbReference type="InterPro" id="IPR010493">
    <property type="entry name" value="Ser_AcTrfase_N"/>
</dbReference>
<dbReference type="InterPro" id="IPR053376">
    <property type="entry name" value="Serine_acetyltransferase"/>
</dbReference>
<comment type="caution">
    <text evidence="11">The sequence shown here is derived from an EMBL/GenBank/DDBJ whole genome shotgun (WGS) entry which is preliminary data.</text>
</comment>
<evidence type="ECO:0000259" key="10">
    <source>
        <dbReference type="Pfam" id="PF06426"/>
    </source>
</evidence>
<dbReference type="NCBIfam" id="TIGR01172">
    <property type="entry name" value="cysE"/>
    <property type="match status" value="1"/>
</dbReference>
<name>K9HBM1_9PROT</name>
<dbReference type="eggNOG" id="COG1045">
    <property type="taxonomic scope" value="Bacteria"/>
</dbReference>
<feature type="compositionally biased region" description="Low complexity" evidence="9">
    <location>
        <begin position="224"/>
        <end position="233"/>
    </location>
</feature>